<accession>A0A0A1UCK6</accession>
<sequence length="327" mass="38851">MKKATKNTRKTSDRFEGASGSDNAEEAETNLEEIFIAELEETKRNFRMDHPCIKSLFFKSREIFSHLFEIVASLQEDNCLLFEYIERMEMFQIHVDSLITEVETGNLKHFRNIKGIIERNDEFMLRVLYRLKCQLQLRFHQVSQSVNMNTINDLLVNWKTGIVDQVIYEDNPNFMFYSELIELFYFPDDIVNGIQPNYFSKKHQFGDVFDEELSKLSDAMCLMNDEEINKLKLNIKKSENEYHEKLVIETKRCRRLSLLELFDTLEQLNLVNLQSVVHCLVCIFPTSVSVERFFSKLKVMRSQNMLLKMAYERLFYCMDNNNVYFVI</sequence>
<evidence type="ECO:0000313" key="2">
    <source>
        <dbReference type="EMBL" id="ELP93648.1"/>
    </source>
</evidence>
<evidence type="ECO:0000256" key="1">
    <source>
        <dbReference type="SAM" id="MobiDB-lite"/>
    </source>
</evidence>
<dbReference type="Proteomes" id="UP000014680">
    <property type="component" value="Unassembled WGS sequence"/>
</dbReference>
<keyword evidence="3" id="KW-1185">Reference proteome</keyword>
<dbReference type="AlphaFoldDB" id="A0A0A1UCK6"/>
<reference evidence="2 3" key="1">
    <citation type="submission" date="2012-10" db="EMBL/GenBank/DDBJ databases">
        <authorList>
            <person name="Zafar N."/>
            <person name="Inman J."/>
            <person name="Hall N."/>
            <person name="Lorenzi H."/>
            <person name="Caler E."/>
        </authorList>
    </citation>
    <scope>NUCLEOTIDE SEQUENCE [LARGE SCALE GENOMIC DNA]</scope>
    <source>
        <strain evidence="2 3">IP1</strain>
    </source>
</reference>
<dbReference type="EMBL" id="KB206272">
    <property type="protein sequence ID" value="ELP93648.1"/>
    <property type="molecule type" value="Genomic_DNA"/>
</dbReference>
<gene>
    <name evidence="2" type="ORF">EIN_004690</name>
</gene>
<evidence type="ECO:0000313" key="3">
    <source>
        <dbReference type="Proteomes" id="UP000014680"/>
    </source>
</evidence>
<dbReference type="GeneID" id="14892656"/>
<protein>
    <submittedName>
        <fullName evidence="2">Uncharacterized protein</fullName>
    </submittedName>
</protein>
<dbReference type="KEGG" id="eiv:EIN_004690"/>
<organism evidence="2 3">
    <name type="scientific">Entamoeba invadens IP1</name>
    <dbReference type="NCBI Taxonomy" id="370355"/>
    <lineage>
        <taxon>Eukaryota</taxon>
        <taxon>Amoebozoa</taxon>
        <taxon>Evosea</taxon>
        <taxon>Archamoebae</taxon>
        <taxon>Mastigamoebida</taxon>
        <taxon>Entamoebidae</taxon>
        <taxon>Entamoeba</taxon>
    </lineage>
</organism>
<name>A0A0A1UCK6_ENTIV</name>
<proteinExistence type="predicted"/>
<feature type="region of interest" description="Disordered" evidence="1">
    <location>
        <begin position="1"/>
        <end position="26"/>
    </location>
</feature>
<dbReference type="RefSeq" id="XP_004260419.1">
    <property type="nucleotide sequence ID" value="XM_004260371.1"/>
</dbReference>
<dbReference type="VEuPathDB" id="AmoebaDB:EIN_004690"/>